<dbReference type="Gene3D" id="1.20.120.450">
    <property type="entry name" value="dinb family like domain"/>
    <property type="match status" value="1"/>
</dbReference>
<dbReference type="InterPro" id="IPR034660">
    <property type="entry name" value="DinB/YfiT-like"/>
</dbReference>
<dbReference type="Pfam" id="PF05163">
    <property type="entry name" value="DinB"/>
    <property type="match status" value="1"/>
</dbReference>
<dbReference type="PANTHER" id="PTHR37302">
    <property type="entry name" value="SLR1116 PROTEIN"/>
    <property type="match status" value="1"/>
</dbReference>
<dbReference type="OrthoDB" id="9811413at2"/>
<dbReference type="GO" id="GO:0046872">
    <property type="term" value="F:metal ion binding"/>
    <property type="evidence" value="ECO:0007669"/>
    <property type="project" value="UniProtKB-KW"/>
</dbReference>
<evidence type="ECO:0000313" key="6">
    <source>
        <dbReference type="Proteomes" id="UP000282892"/>
    </source>
</evidence>
<comment type="similarity">
    <text evidence="1">Belongs to the DinB family.</text>
</comment>
<keyword evidence="4" id="KW-0175">Coiled coil</keyword>
<evidence type="ECO:0000256" key="1">
    <source>
        <dbReference type="ARBA" id="ARBA00008635"/>
    </source>
</evidence>
<evidence type="ECO:0000313" key="5">
    <source>
        <dbReference type="EMBL" id="AZU60046.1"/>
    </source>
</evidence>
<feature type="coiled-coil region" evidence="4">
    <location>
        <begin position="76"/>
        <end position="103"/>
    </location>
</feature>
<evidence type="ECO:0000256" key="4">
    <source>
        <dbReference type="SAM" id="Coils"/>
    </source>
</evidence>
<dbReference type="RefSeq" id="WP_066390407.1">
    <property type="nucleotide sequence ID" value="NZ_CP022572.1"/>
</dbReference>
<accession>A0A3Q9QPJ2</accession>
<gene>
    <name evidence="5" type="ORF">CHR53_01445</name>
</gene>
<name>A0A3Q9QPJ2_9BACI</name>
<dbReference type="KEGG" id="nmk:CHR53_01445"/>
<proteinExistence type="inferred from homology"/>
<sequence>MNDSIRLYDYHVWANKRVFNHLKELPSEIYRQQIKSVFASLEEVVVHLFKTDVVWLCAMSDKSYEEIQQLFGEYSNRLENKSLEEMEKEYMEFSNEYFDFLNNQEDLNANKTLKHPAFGQLETRLSELVQHVVNHGTYHRGNITAMLRQLGYPGPSTDYIFYLYEKQDGQ</sequence>
<dbReference type="InterPro" id="IPR007837">
    <property type="entry name" value="DinB"/>
</dbReference>
<dbReference type="STRING" id="1193713.GCA_001636315_02842"/>
<dbReference type="SUPFAM" id="SSF109854">
    <property type="entry name" value="DinB/YfiT-like putative metalloenzymes"/>
    <property type="match status" value="1"/>
</dbReference>
<evidence type="ECO:0000256" key="2">
    <source>
        <dbReference type="ARBA" id="ARBA00022723"/>
    </source>
</evidence>
<dbReference type="AlphaFoldDB" id="A0A3Q9QPJ2"/>
<reference evidence="5 6" key="1">
    <citation type="submission" date="2017-07" db="EMBL/GenBank/DDBJ databases">
        <title>The complete genome sequence of Bacillus mesonae strain H20-5, an efficient strain improving plant abiotic stress resistance.</title>
        <authorList>
            <person name="Kim S.Y."/>
            <person name="Song H."/>
            <person name="Sang M.K."/>
            <person name="Weon H.-Y."/>
            <person name="Song J."/>
        </authorList>
    </citation>
    <scope>NUCLEOTIDE SEQUENCE [LARGE SCALE GENOMIC DNA]</scope>
    <source>
        <strain evidence="5 6">H20-5</strain>
    </source>
</reference>
<keyword evidence="6" id="KW-1185">Reference proteome</keyword>
<dbReference type="PANTHER" id="PTHR37302:SF1">
    <property type="entry name" value="PROTEIN DINB"/>
    <property type="match status" value="1"/>
</dbReference>
<feature type="binding site" evidence="3">
    <location>
        <position position="135"/>
    </location>
    <ligand>
        <name>a divalent metal cation</name>
        <dbReference type="ChEBI" id="CHEBI:60240"/>
    </ligand>
</feature>
<dbReference type="Proteomes" id="UP000282892">
    <property type="component" value="Chromosome"/>
</dbReference>
<organism evidence="5 6">
    <name type="scientific">Neobacillus mesonae</name>
    <dbReference type="NCBI Taxonomy" id="1193713"/>
    <lineage>
        <taxon>Bacteria</taxon>
        <taxon>Bacillati</taxon>
        <taxon>Bacillota</taxon>
        <taxon>Bacilli</taxon>
        <taxon>Bacillales</taxon>
        <taxon>Bacillaceae</taxon>
        <taxon>Neobacillus</taxon>
    </lineage>
</organism>
<protein>
    <submittedName>
        <fullName evidence="5">Damage-inducible protein DinB</fullName>
    </submittedName>
</protein>
<keyword evidence="2 3" id="KW-0479">Metal-binding</keyword>
<feature type="binding site" evidence="3">
    <location>
        <position position="47"/>
    </location>
    <ligand>
        <name>a divalent metal cation</name>
        <dbReference type="ChEBI" id="CHEBI:60240"/>
    </ligand>
</feature>
<evidence type="ECO:0000256" key="3">
    <source>
        <dbReference type="PIRSR" id="PIRSR607837-1"/>
    </source>
</evidence>
<feature type="binding site" evidence="3">
    <location>
        <position position="139"/>
    </location>
    <ligand>
        <name>a divalent metal cation</name>
        <dbReference type="ChEBI" id="CHEBI:60240"/>
    </ligand>
</feature>
<dbReference type="EMBL" id="CP022572">
    <property type="protein sequence ID" value="AZU60046.1"/>
    <property type="molecule type" value="Genomic_DNA"/>
</dbReference>